<evidence type="ECO:0000313" key="3">
    <source>
        <dbReference type="Proteomes" id="UP000515663"/>
    </source>
</evidence>
<organism evidence="2 3">
    <name type="scientific">Gordonia jinghuaiqii</name>
    <dbReference type="NCBI Taxonomy" id="2758710"/>
    <lineage>
        <taxon>Bacteria</taxon>
        <taxon>Bacillati</taxon>
        <taxon>Actinomycetota</taxon>
        <taxon>Actinomycetes</taxon>
        <taxon>Mycobacteriales</taxon>
        <taxon>Gordoniaceae</taxon>
        <taxon>Gordonia</taxon>
    </lineage>
</organism>
<dbReference type="KEGG" id="gji:H1R19_17395"/>
<accession>A0A7D7R1S4</accession>
<name>A0A7D7R1S4_9ACTN</name>
<dbReference type="Proteomes" id="UP000515663">
    <property type="component" value="Chromosome"/>
</dbReference>
<protein>
    <submittedName>
        <fullName evidence="2">Uncharacterized protein</fullName>
    </submittedName>
</protein>
<keyword evidence="1" id="KW-0812">Transmembrane</keyword>
<reference evidence="3" key="1">
    <citation type="submission" date="2020-07" db="EMBL/GenBank/DDBJ databases">
        <title>novel species isolated from the respiratory tract of Marmot.</title>
        <authorList>
            <person name="Zhang G."/>
        </authorList>
    </citation>
    <scope>NUCLEOTIDE SEQUENCE [LARGE SCALE GENOMIC DNA]</scope>
    <source>
        <strain evidence="3">686</strain>
    </source>
</reference>
<dbReference type="AlphaFoldDB" id="A0A7D7R1S4"/>
<gene>
    <name evidence="2" type="ORF">H1R19_17395</name>
</gene>
<evidence type="ECO:0000313" key="2">
    <source>
        <dbReference type="EMBL" id="QMT00652.1"/>
    </source>
</evidence>
<keyword evidence="1" id="KW-1133">Transmembrane helix</keyword>
<evidence type="ECO:0000256" key="1">
    <source>
        <dbReference type="SAM" id="Phobius"/>
    </source>
</evidence>
<feature type="transmembrane region" description="Helical" evidence="1">
    <location>
        <begin position="39"/>
        <end position="56"/>
    </location>
</feature>
<dbReference type="EMBL" id="CP059491">
    <property type="protein sequence ID" value="QMT00652.1"/>
    <property type="molecule type" value="Genomic_DNA"/>
</dbReference>
<sequence>MSTVSIFAARLRGAMVGAVSGAAALPAHGLGGGMLPSSSAMVMLVSGCILLGVLCSHRAGSGLSMLIGQLVMGQGVAHLLLMAATSEHHDSAVFTPTMLSGHLAVAVVGGLGLWVAEHLVRIVVASVTRWLAVLVPPVVQAPAVPRPRNTTLTVPRPLLLASGVGTRGPPARASAV</sequence>
<feature type="transmembrane region" description="Helical" evidence="1">
    <location>
        <begin position="97"/>
        <end position="116"/>
    </location>
</feature>
<dbReference type="RefSeq" id="WP_219849674.1">
    <property type="nucleotide sequence ID" value="NZ_CP059491.1"/>
</dbReference>
<proteinExistence type="predicted"/>
<keyword evidence="1" id="KW-0472">Membrane</keyword>
<feature type="transmembrane region" description="Helical" evidence="1">
    <location>
        <begin position="63"/>
        <end position="85"/>
    </location>
</feature>
<keyword evidence="3" id="KW-1185">Reference proteome</keyword>